<dbReference type="InterPro" id="IPR031311">
    <property type="entry name" value="CHIT_BIND_RR_consensus"/>
</dbReference>
<protein>
    <recommendedName>
        <fullName evidence="6">Pro-resilin</fullName>
    </recommendedName>
</protein>
<evidence type="ECO:0000256" key="1">
    <source>
        <dbReference type="ARBA" id="ARBA00022460"/>
    </source>
</evidence>
<sequence length="117" mass="13258">MLCKPKSYEFGYQVKDDYTGTNYNRKESSDGNQVRGEYRVALPDGRIQIVTYWADWQSGFHADVRYEGEAQYPEQYTKSGYNNNGGYNNGHDNGGYSSGGVSHQYGPGYNSGMIYFI</sequence>
<dbReference type="PRINTS" id="PR00947">
    <property type="entry name" value="CUTICLE"/>
</dbReference>
<keyword evidence="5" id="KW-1185">Reference proteome</keyword>
<name>A0AAV8ZU20_9CUCU</name>
<dbReference type="PANTHER" id="PTHR12236">
    <property type="entry name" value="STRUCTURAL CONTITUENT OF CUTICLE"/>
    <property type="match status" value="1"/>
</dbReference>
<feature type="compositionally biased region" description="Low complexity" evidence="3">
    <location>
        <begin position="81"/>
        <end position="91"/>
    </location>
</feature>
<dbReference type="Pfam" id="PF00379">
    <property type="entry name" value="Chitin_bind_4"/>
    <property type="match status" value="1"/>
</dbReference>
<accession>A0AAV8ZU20</accession>
<dbReference type="PROSITE" id="PS00233">
    <property type="entry name" value="CHIT_BIND_RR_1"/>
    <property type="match status" value="1"/>
</dbReference>
<gene>
    <name evidence="4" type="ORF">NQ314_001370</name>
</gene>
<dbReference type="InterPro" id="IPR051217">
    <property type="entry name" value="Insect_Cuticle_Struc_Prot"/>
</dbReference>
<feature type="region of interest" description="Disordered" evidence="3">
    <location>
        <begin position="81"/>
        <end position="102"/>
    </location>
</feature>
<dbReference type="InterPro" id="IPR000618">
    <property type="entry name" value="Insect_cuticle"/>
</dbReference>
<evidence type="ECO:0000256" key="3">
    <source>
        <dbReference type="SAM" id="MobiDB-lite"/>
    </source>
</evidence>
<evidence type="ECO:0008006" key="6">
    <source>
        <dbReference type="Google" id="ProtNLM"/>
    </source>
</evidence>
<dbReference type="PROSITE" id="PS51155">
    <property type="entry name" value="CHIT_BIND_RR_2"/>
    <property type="match status" value="1"/>
</dbReference>
<dbReference type="Proteomes" id="UP001162156">
    <property type="component" value="Unassembled WGS sequence"/>
</dbReference>
<dbReference type="GO" id="GO:0005615">
    <property type="term" value="C:extracellular space"/>
    <property type="evidence" value="ECO:0007669"/>
    <property type="project" value="TreeGrafter"/>
</dbReference>
<dbReference type="AlphaFoldDB" id="A0AAV8ZU20"/>
<keyword evidence="1 2" id="KW-0193">Cuticle</keyword>
<evidence type="ECO:0000313" key="4">
    <source>
        <dbReference type="EMBL" id="KAJ8970141.1"/>
    </source>
</evidence>
<organism evidence="4 5">
    <name type="scientific">Rhamnusium bicolor</name>
    <dbReference type="NCBI Taxonomy" id="1586634"/>
    <lineage>
        <taxon>Eukaryota</taxon>
        <taxon>Metazoa</taxon>
        <taxon>Ecdysozoa</taxon>
        <taxon>Arthropoda</taxon>
        <taxon>Hexapoda</taxon>
        <taxon>Insecta</taxon>
        <taxon>Pterygota</taxon>
        <taxon>Neoptera</taxon>
        <taxon>Endopterygota</taxon>
        <taxon>Coleoptera</taxon>
        <taxon>Polyphaga</taxon>
        <taxon>Cucujiformia</taxon>
        <taxon>Chrysomeloidea</taxon>
        <taxon>Cerambycidae</taxon>
        <taxon>Lepturinae</taxon>
        <taxon>Rhagiini</taxon>
        <taxon>Rhamnusium</taxon>
    </lineage>
</organism>
<evidence type="ECO:0000313" key="5">
    <source>
        <dbReference type="Proteomes" id="UP001162156"/>
    </source>
</evidence>
<dbReference type="GO" id="GO:0042302">
    <property type="term" value="F:structural constituent of cuticle"/>
    <property type="evidence" value="ECO:0007669"/>
    <property type="project" value="UniProtKB-UniRule"/>
</dbReference>
<dbReference type="EMBL" id="JANEYF010000403">
    <property type="protein sequence ID" value="KAJ8970141.1"/>
    <property type="molecule type" value="Genomic_DNA"/>
</dbReference>
<evidence type="ECO:0000256" key="2">
    <source>
        <dbReference type="PROSITE-ProRule" id="PRU00497"/>
    </source>
</evidence>
<dbReference type="PANTHER" id="PTHR12236:SF79">
    <property type="entry name" value="CUTICULAR PROTEIN 50CB-RELATED"/>
    <property type="match status" value="1"/>
</dbReference>
<proteinExistence type="predicted"/>
<reference evidence="4" key="1">
    <citation type="journal article" date="2023" name="Insect Mol. Biol.">
        <title>Genome sequencing provides insights into the evolution of gene families encoding plant cell wall-degrading enzymes in longhorned beetles.</title>
        <authorList>
            <person name="Shin N.R."/>
            <person name="Okamura Y."/>
            <person name="Kirsch R."/>
            <person name="Pauchet Y."/>
        </authorList>
    </citation>
    <scope>NUCLEOTIDE SEQUENCE</scope>
    <source>
        <strain evidence="4">RBIC_L_NR</strain>
    </source>
</reference>
<comment type="caution">
    <text evidence="4">The sequence shown here is derived from an EMBL/GenBank/DDBJ whole genome shotgun (WGS) entry which is preliminary data.</text>
</comment>
<dbReference type="GO" id="GO:0031012">
    <property type="term" value="C:extracellular matrix"/>
    <property type="evidence" value="ECO:0007669"/>
    <property type="project" value="TreeGrafter"/>
</dbReference>